<proteinExistence type="predicted"/>
<keyword evidence="2" id="KW-1185">Reference proteome</keyword>
<sequence length="69" mass="7842">MDFKKLPFSQMLQDRRVFGIFDDVFQQGTWLNVSALLASESCIEDAYADGTIPSETLDLIVERLEDLQA</sequence>
<organism evidence="1 2">
    <name type="scientific">Roseburia lenta</name>
    <dbReference type="NCBI Taxonomy" id="2763061"/>
    <lineage>
        <taxon>Bacteria</taxon>
        <taxon>Bacillati</taxon>
        <taxon>Bacillota</taxon>
        <taxon>Clostridia</taxon>
        <taxon>Lachnospirales</taxon>
        <taxon>Lachnospiraceae</taxon>
        <taxon>Roseburia</taxon>
    </lineage>
</organism>
<evidence type="ECO:0000313" key="1">
    <source>
        <dbReference type="EMBL" id="MBC5687283.1"/>
    </source>
</evidence>
<accession>A0ABR7GJ47</accession>
<protein>
    <submittedName>
        <fullName evidence="1">Uncharacterized protein</fullName>
    </submittedName>
</protein>
<comment type="caution">
    <text evidence="1">The sequence shown here is derived from an EMBL/GenBank/DDBJ whole genome shotgun (WGS) entry which is preliminary data.</text>
</comment>
<reference evidence="1 2" key="1">
    <citation type="submission" date="2020-08" db="EMBL/GenBank/DDBJ databases">
        <title>Genome public.</title>
        <authorList>
            <person name="Liu C."/>
            <person name="Sun Q."/>
        </authorList>
    </citation>
    <scope>NUCLEOTIDE SEQUENCE [LARGE SCALE GENOMIC DNA]</scope>
    <source>
        <strain evidence="1 2">NSJ-9</strain>
    </source>
</reference>
<name>A0ABR7GJ47_9FIRM</name>
<dbReference type="EMBL" id="JACOPG010000005">
    <property type="protein sequence ID" value="MBC5687283.1"/>
    <property type="molecule type" value="Genomic_DNA"/>
</dbReference>
<gene>
    <name evidence="1" type="ORF">H8R94_11850</name>
</gene>
<dbReference type="Proteomes" id="UP000643810">
    <property type="component" value="Unassembled WGS sequence"/>
</dbReference>
<evidence type="ECO:0000313" key="2">
    <source>
        <dbReference type="Proteomes" id="UP000643810"/>
    </source>
</evidence>
<dbReference type="RefSeq" id="WP_118281851.1">
    <property type="nucleotide sequence ID" value="NZ_JACOPG010000005.1"/>
</dbReference>